<evidence type="ECO:0000313" key="1">
    <source>
        <dbReference type="EMBL" id="KJF43498.1"/>
    </source>
</evidence>
<keyword evidence="2" id="KW-1185">Reference proteome</keyword>
<protein>
    <submittedName>
        <fullName evidence="1">Uncharacterized protein</fullName>
    </submittedName>
</protein>
<dbReference type="EMBL" id="JRHC01000003">
    <property type="protein sequence ID" value="KJF43498.1"/>
    <property type="molecule type" value="Genomic_DNA"/>
</dbReference>
<proteinExistence type="predicted"/>
<reference evidence="1 2" key="1">
    <citation type="submission" date="2014-09" db="EMBL/GenBank/DDBJ databases">
        <title>Draft Genome Sequence of Draconibacterium sp. JN14CK-3.</title>
        <authorList>
            <person name="Dong C."/>
            <person name="Lai Q."/>
            <person name="Shao Z."/>
        </authorList>
    </citation>
    <scope>NUCLEOTIDE SEQUENCE [LARGE SCALE GENOMIC DNA]</scope>
    <source>
        <strain evidence="1 2">JN14CK-3</strain>
    </source>
</reference>
<accession>A0A0D8JCH1</accession>
<organism evidence="1 2">
    <name type="scientific">Draconibacterium sediminis</name>
    <dbReference type="NCBI Taxonomy" id="1544798"/>
    <lineage>
        <taxon>Bacteria</taxon>
        <taxon>Pseudomonadati</taxon>
        <taxon>Bacteroidota</taxon>
        <taxon>Bacteroidia</taxon>
        <taxon>Marinilabiliales</taxon>
        <taxon>Prolixibacteraceae</taxon>
        <taxon>Draconibacterium</taxon>
    </lineage>
</organism>
<sequence length="65" mass="7109">MESTKVLFIHVTYMYILAIASSNISKIGATSHKASQQQKSVSVIVPDQASELLSVFGLELEEVIQ</sequence>
<dbReference type="AlphaFoldDB" id="A0A0D8JCH1"/>
<gene>
    <name evidence="1" type="ORF">LH29_14885</name>
</gene>
<name>A0A0D8JCH1_9BACT</name>
<dbReference type="Proteomes" id="UP000032544">
    <property type="component" value="Unassembled WGS sequence"/>
</dbReference>
<comment type="caution">
    <text evidence="1">The sequence shown here is derived from an EMBL/GenBank/DDBJ whole genome shotgun (WGS) entry which is preliminary data.</text>
</comment>
<evidence type="ECO:0000313" key="2">
    <source>
        <dbReference type="Proteomes" id="UP000032544"/>
    </source>
</evidence>